<keyword evidence="5" id="KW-1133">Transmembrane helix</keyword>
<reference evidence="6 7" key="1">
    <citation type="submission" date="2024-09" db="EMBL/GenBank/DDBJ databases">
        <authorList>
            <person name="Sun Q."/>
            <person name="Mori K."/>
        </authorList>
    </citation>
    <scope>NUCLEOTIDE SEQUENCE [LARGE SCALE GENOMIC DNA]</scope>
    <source>
        <strain evidence="6 7">JCM 12520</strain>
    </source>
</reference>
<dbReference type="PANTHER" id="PTHR43649:SF31">
    <property type="entry name" value="SN-GLYCEROL-3-PHOSPHATE-BINDING PERIPLASMIC PROTEIN UGPB"/>
    <property type="match status" value="1"/>
</dbReference>
<comment type="subcellular location">
    <subcellularLocation>
        <location evidence="1">Cell envelope</location>
    </subcellularLocation>
</comment>
<proteinExistence type="inferred from homology"/>
<dbReference type="InterPro" id="IPR006059">
    <property type="entry name" value="SBP"/>
</dbReference>
<evidence type="ECO:0000256" key="4">
    <source>
        <dbReference type="ARBA" id="ARBA00022729"/>
    </source>
</evidence>
<evidence type="ECO:0000313" key="6">
    <source>
        <dbReference type="EMBL" id="MFB9751895.1"/>
    </source>
</evidence>
<dbReference type="InterPro" id="IPR050490">
    <property type="entry name" value="Bact_solute-bd_prot1"/>
</dbReference>
<dbReference type="Gene3D" id="3.40.190.10">
    <property type="entry name" value="Periplasmic binding protein-like II"/>
    <property type="match status" value="1"/>
</dbReference>
<gene>
    <name evidence="6" type="ORF">ACFFNY_09960</name>
</gene>
<dbReference type="RefSeq" id="WP_344912864.1">
    <property type="nucleotide sequence ID" value="NZ_BAAAYO010000010.1"/>
</dbReference>
<organism evidence="6 7">
    <name type="scientific">Paenibacillus hodogayensis</name>
    <dbReference type="NCBI Taxonomy" id="279208"/>
    <lineage>
        <taxon>Bacteria</taxon>
        <taxon>Bacillati</taxon>
        <taxon>Bacillota</taxon>
        <taxon>Bacilli</taxon>
        <taxon>Bacillales</taxon>
        <taxon>Paenibacillaceae</taxon>
        <taxon>Paenibacillus</taxon>
    </lineage>
</organism>
<evidence type="ECO:0000256" key="1">
    <source>
        <dbReference type="ARBA" id="ARBA00004196"/>
    </source>
</evidence>
<dbReference type="PANTHER" id="PTHR43649">
    <property type="entry name" value="ARABINOSE-BINDING PROTEIN-RELATED"/>
    <property type="match status" value="1"/>
</dbReference>
<dbReference type="Proteomes" id="UP001589619">
    <property type="component" value="Unassembled WGS sequence"/>
</dbReference>
<evidence type="ECO:0000256" key="3">
    <source>
        <dbReference type="ARBA" id="ARBA00022448"/>
    </source>
</evidence>
<comment type="similarity">
    <text evidence="2">Belongs to the bacterial solute-binding protein 1 family.</text>
</comment>
<dbReference type="EMBL" id="JBHMAG010000007">
    <property type="protein sequence ID" value="MFB9751895.1"/>
    <property type="molecule type" value="Genomic_DNA"/>
</dbReference>
<accession>A0ABV5VUS8</accession>
<evidence type="ECO:0000256" key="5">
    <source>
        <dbReference type="SAM" id="Phobius"/>
    </source>
</evidence>
<keyword evidence="5" id="KW-0472">Membrane</keyword>
<sequence length="444" mass="50605">MGKTTKYATLFVLIFTLIAIVFYWNHRQDRSVGEFNKEEQASLKIMYFSESDFLNKFGGMFQVKYPNVTVEVAPMANVFNSAEKYYEILDEFIEEHHPDILLLNPESYAKYSGEGRLYNLDTLIASDRFDIQNMAPSVIEVLTRSGGGALHGLTPQFANNALFFNRKLFDEYGVPYPTDRMSWQDVVSLAQRFPHNDDIYGLEVLSSASPFFLFTNMLQTHGLVPFDAEQKRVTVLTPSWKNLLSATVQAKQSGILLPPRTRNPQPMSPGDYLKSFPFIAGKTAMYFSGSSFLRELNLVEQTWKEDVLDWDVVTAPVDPQQRDYSANYSLMNIYAISANTTHLRPAWELIKFIHSEEMAKILAVTEDSLLPSRTNQIKKWGDRNLKAFWTLKPQENTGQAVPLQLSNSFWLMARPEIEAALNGTQSVDESLSHIQEKGEKLLVE</sequence>
<keyword evidence="3" id="KW-0813">Transport</keyword>
<keyword evidence="5" id="KW-0812">Transmembrane</keyword>
<evidence type="ECO:0000256" key="2">
    <source>
        <dbReference type="ARBA" id="ARBA00008520"/>
    </source>
</evidence>
<protein>
    <submittedName>
        <fullName evidence="6">Extracellular solute-binding protein</fullName>
    </submittedName>
</protein>
<keyword evidence="7" id="KW-1185">Reference proteome</keyword>
<dbReference type="SUPFAM" id="SSF53850">
    <property type="entry name" value="Periplasmic binding protein-like II"/>
    <property type="match status" value="1"/>
</dbReference>
<evidence type="ECO:0000313" key="7">
    <source>
        <dbReference type="Proteomes" id="UP001589619"/>
    </source>
</evidence>
<dbReference type="Pfam" id="PF01547">
    <property type="entry name" value="SBP_bac_1"/>
    <property type="match status" value="1"/>
</dbReference>
<name>A0ABV5VUS8_9BACL</name>
<feature type="transmembrane region" description="Helical" evidence="5">
    <location>
        <begin position="7"/>
        <end position="24"/>
    </location>
</feature>
<keyword evidence="4" id="KW-0732">Signal</keyword>
<comment type="caution">
    <text evidence="6">The sequence shown here is derived from an EMBL/GenBank/DDBJ whole genome shotgun (WGS) entry which is preliminary data.</text>
</comment>